<dbReference type="InterPro" id="IPR037460">
    <property type="entry name" value="SEST-like"/>
</dbReference>
<comment type="caution">
    <text evidence="3">The sequence shown here is derived from an EMBL/GenBank/DDBJ whole genome shotgun (WGS) entry which is preliminary data.</text>
</comment>
<keyword evidence="1" id="KW-0732">Signal</keyword>
<name>A0ABT1PLF4_9ACTN</name>
<feature type="domain" description="SGNH hydrolase-type esterase" evidence="2">
    <location>
        <begin position="36"/>
        <end position="252"/>
    </location>
</feature>
<reference evidence="3 4" key="1">
    <citation type="submission" date="2022-06" db="EMBL/GenBank/DDBJ databases">
        <title>Draft genome sequence of type strain Streptomyces rubrisoli DSM 42083.</title>
        <authorList>
            <person name="Duangmal K."/>
            <person name="Klaysubun C."/>
        </authorList>
    </citation>
    <scope>NUCLEOTIDE SEQUENCE [LARGE SCALE GENOMIC DNA]</scope>
    <source>
        <strain evidence="3 4">DSM 42083</strain>
    </source>
</reference>
<protein>
    <submittedName>
        <fullName evidence="3">SGNH/GDSL hydrolase family protein</fullName>
    </submittedName>
</protein>
<evidence type="ECO:0000259" key="2">
    <source>
        <dbReference type="Pfam" id="PF13472"/>
    </source>
</evidence>
<dbReference type="RefSeq" id="WP_255932349.1">
    <property type="nucleotide sequence ID" value="NZ_JANFNH010000058.1"/>
</dbReference>
<evidence type="ECO:0000313" key="4">
    <source>
        <dbReference type="Proteomes" id="UP001206206"/>
    </source>
</evidence>
<keyword evidence="4" id="KW-1185">Reference proteome</keyword>
<feature type="signal peptide" evidence="1">
    <location>
        <begin position="1"/>
        <end position="29"/>
    </location>
</feature>
<keyword evidence="3" id="KW-0378">Hydrolase</keyword>
<dbReference type="InterPro" id="IPR036514">
    <property type="entry name" value="SGNH_hydro_sf"/>
</dbReference>
<accession>A0ABT1PLF4</accession>
<dbReference type="Gene3D" id="3.40.50.1110">
    <property type="entry name" value="SGNH hydrolase"/>
    <property type="match status" value="1"/>
</dbReference>
<gene>
    <name evidence="3" type="ORF">NON19_30100</name>
</gene>
<feature type="chain" id="PRO_5045446265" evidence="1">
    <location>
        <begin position="30"/>
        <end position="264"/>
    </location>
</feature>
<sequence length="264" mass="27223">MRRPSLLAAAVSLAAAAAMTLGGATSATASGGNFVALGDSYSSGVGSTDNYLNSCDQSTNAYPYLYQQANSPSSFSFKACTGATAADIESSQLSALNSATSLVSLTDGGNDVGFSSVMESCVLGGDSTCTNAISSAESKARSQLPGILDTLYSDIRNDAPNAHVVVLGYPEFYDLSQSDGCVGLDNTKRTALDRAADLLDSVISTEVAKYGGFTFADVRGYFAGHELCDDSAWLHAVTWPISDSYHPTADGQSGGYLPAFEAAL</sequence>
<dbReference type="Proteomes" id="UP001206206">
    <property type="component" value="Unassembled WGS sequence"/>
</dbReference>
<dbReference type="PANTHER" id="PTHR37981">
    <property type="entry name" value="LIPASE 2"/>
    <property type="match status" value="1"/>
</dbReference>
<evidence type="ECO:0000256" key="1">
    <source>
        <dbReference type="SAM" id="SignalP"/>
    </source>
</evidence>
<dbReference type="SUPFAM" id="SSF52266">
    <property type="entry name" value="SGNH hydrolase"/>
    <property type="match status" value="1"/>
</dbReference>
<organism evidence="3 4">
    <name type="scientific">Streptantibioticus rubrisoli</name>
    <dbReference type="NCBI Taxonomy" id="1387313"/>
    <lineage>
        <taxon>Bacteria</taxon>
        <taxon>Bacillati</taxon>
        <taxon>Actinomycetota</taxon>
        <taxon>Actinomycetes</taxon>
        <taxon>Kitasatosporales</taxon>
        <taxon>Streptomycetaceae</taxon>
        <taxon>Streptantibioticus</taxon>
    </lineage>
</organism>
<dbReference type="CDD" id="cd01823">
    <property type="entry name" value="SEST_like"/>
    <property type="match status" value="1"/>
</dbReference>
<evidence type="ECO:0000313" key="3">
    <source>
        <dbReference type="EMBL" id="MCQ4046182.1"/>
    </source>
</evidence>
<dbReference type="Pfam" id="PF13472">
    <property type="entry name" value="Lipase_GDSL_2"/>
    <property type="match status" value="1"/>
</dbReference>
<dbReference type="GO" id="GO:0016787">
    <property type="term" value="F:hydrolase activity"/>
    <property type="evidence" value="ECO:0007669"/>
    <property type="project" value="UniProtKB-KW"/>
</dbReference>
<dbReference type="PANTHER" id="PTHR37981:SF1">
    <property type="entry name" value="SGNH HYDROLASE-TYPE ESTERASE DOMAIN-CONTAINING PROTEIN"/>
    <property type="match status" value="1"/>
</dbReference>
<dbReference type="InterPro" id="IPR013830">
    <property type="entry name" value="SGNH_hydro"/>
</dbReference>
<dbReference type="EMBL" id="JANFNH010000058">
    <property type="protein sequence ID" value="MCQ4046182.1"/>
    <property type="molecule type" value="Genomic_DNA"/>
</dbReference>
<proteinExistence type="predicted"/>